<dbReference type="Gramene" id="TuG1812G0300000844.01.T01">
    <property type="protein sequence ID" value="TuG1812G0300000844.01.T01.cds434132"/>
    <property type="gene ID" value="TuG1812G0300000844.01"/>
</dbReference>
<dbReference type="EnsemblPlants" id="TuG1812U0000150600.01.T01">
    <property type="protein sequence ID" value="TuG1812U0000150600.01.T01.s_cds3223"/>
    <property type="gene ID" value="TuG1812U0000150600.01"/>
</dbReference>
<dbReference type="Gramene" id="TuG1812U0000150600.01.T01">
    <property type="protein sequence ID" value="TuG1812U0000150600.01.T01.s_cds3223"/>
    <property type="gene ID" value="TuG1812U0000150600.01"/>
</dbReference>
<sequence length="113" mass="12729">MSTIVNLKRIHIEGAHKLQEVVDLPAVVWLKVKNNTCLKIISNLCKLQDLLAQDCPALDQAKNLCSLRRLYMVDCLHEQEFRKCLSEEQGVLVHVATIGADGRNIFPDGSLYN</sequence>
<dbReference type="EnsemblPlants" id="TuG1812G0300000844.01.T01">
    <property type="protein sequence ID" value="TuG1812G0300000844.01.T01.cds434132"/>
    <property type="gene ID" value="TuG1812G0300000844.01"/>
</dbReference>
<reference evidence="1" key="3">
    <citation type="submission" date="2022-06" db="UniProtKB">
        <authorList>
            <consortium name="EnsemblPlants"/>
        </authorList>
    </citation>
    <scope>IDENTIFICATION</scope>
</reference>
<evidence type="ECO:0000313" key="1">
    <source>
        <dbReference type="EnsemblPlants" id="TuG1812U0000150600.01.T01.s_cds3223"/>
    </source>
</evidence>
<name>A0A8R7VGK4_TRIUA</name>
<evidence type="ECO:0000313" key="2">
    <source>
        <dbReference type="Proteomes" id="UP000015106"/>
    </source>
</evidence>
<organism evidence="1 2">
    <name type="scientific">Triticum urartu</name>
    <name type="common">Red wild einkorn</name>
    <name type="synonym">Crithodium urartu</name>
    <dbReference type="NCBI Taxonomy" id="4572"/>
    <lineage>
        <taxon>Eukaryota</taxon>
        <taxon>Viridiplantae</taxon>
        <taxon>Streptophyta</taxon>
        <taxon>Embryophyta</taxon>
        <taxon>Tracheophyta</taxon>
        <taxon>Spermatophyta</taxon>
        <taxon>Magnoliopsida</taxon>
        <taxon>Liliopsida</taxon>
        <taxon>Poales</taxon>
        <taxon>Poaceae</taxon>
        <taxon>BOP clade</taxon>
        <taxon>Pooideae</taxon>
        <taxon>Triticodae</taxon>
        <taxon>Triticeae</taxon>
        <taxon>Triticinae</taxon>
        <taxon>Triticum</taxon>
    </lineage>
</organism>
<protein>
    <submittedName>
        <fullName evidence="1">Uncharacterized protein</fullName>
    </submittedName>
</protein>
<dbReference type="Proteomes" id="UP000015106">
    <property type="component" value="Chromosome 3"/>
</dbReference>
<keyword evidence="2" id="KW-1185">Reference proteome</keyword>
<proteinExistence type="predicted"/>
<reference evidence="2" key="1">
    <citation type="journal article" date="2013" name="Nature">
        <title>Draft genome of the wheat A-genome progenitor Triticum urartu.</title>
        <authorList>
            <person name="Ling H.Q."/>
            <person name="Zhao S."/>
            <person name="Liu D."/>
            <person name="Wang J."/>
            <person name="Sun H."/>
            <person name="Zhang C."/>
            <person name="Fan H."/>
            <person name="Li D."/>
            <person name="Dong L."/>
            <person name="Tao Y."/>
            <person name="Gao C."/>
            <person name="Wu H."/>
            <person name="Li Y."/>
            <person name="Cui Y."/>
            <person name="Guo X."/>
            <person name="Zheng S."/>
            <person name="Wang B."/>
            <person name="Yu K."/>
            <person name="Liang Q."/>
            <person name="Yang W."/>
            <person name="Lou X."/>
            <person name="Chen J."/>
            <person name="Feng M."/>
            <person name="Jian J."/>
            <person name="Zhang X."/>
            <person name="Luo G."/>
            <person name="Jiang Y."/>
            <person name="Liu J."/>
            <person name="Wang Z."/>
            <person name="Sha Y."/>
            <person name="Zhang B."/>
            <person name="Wu H."/>
            <person name="Tang D."/>
            <person name="Shen Q."/>
            <person name="Xue P."/>
            <person name="Zou S."/>
            <person name="Wang X."/>
            <person name="Liu X."/>
            <person name="Wang F."/>
            <person name="Yang Y."/>
            <person name="An X."/>
            <person name="Dong Z."/>
            <person name="Zhang K."/>
            <person name="Zhang X."/>
            <person name="Luo M.C."/>
            <person name="Dvorak J."/>
            <person name="Tong Y."/>
            <person name="Wang J."/>
            <person name="Yang H."/>
            <person name="Li Z."/>
            <person name="Wang D."/>
            <person name="Zhang A."/>
            <person name="Wang J."/>
        </authorList>
    </citation>
    <scope>NUCLEOTIDE SEQUENCE</scope>
    <source>
        <strain evidence="2">cv. G1812</strain>
    </source>
</reference>
<reference evidence="1" key="2">
    <citation type="submission" date="2018-03" db="EMBL/GenBank/DDBJ databases">
        <title>The Triticum urartu genome reveals the dynamic nature of wheat genome evolution.</title>
        <authorList>
            <person name="Ling H."/>
            <person name="Ma B."/>
            <person name="Shi X."/>
            <person name="Liu H."/>
            <person name="Dong L."/>
            <person name="Sun H."/>
            <person name="Cao Y."/>
            <person name="Gao Q."/>
            <person name="Zheng S."/>
            <person name="Li Y."/>
            <person name="Yu Y."/>
            <person name="Du H."/>
            <person name="Qi M."/>
            <person name="Li Y."/>
            <person name="Yu H."/>
            <person name="Cui Y."/>
            <person name="Wang N."/>
            <person name="Chen C."/>
            <person name="Wu H."/>
            <person name="Zhao Y."/>
            <person name="Zhang J."/>
            <person name="Li Y."/>
            <person name="Zhou W."/>
            <person name="Zhang B."/>
            <person name="Hu W."/>
            <person name="Eijk M."/>
            <person name="Tang J."/>
            <person name="Witsenboer H."/>
            <person name="Zhao S."/>
            <person name="Li Z."/>
            <person name="Zhang A."/>
            <person name="Wang D."/>
            <person name="Liang C."/>
        </authorList>
    </citation>
    <scope>NUCLEOTIDE SEQUENCE [LARGE SCALE GENOMIC DNA]</scope>
    <source>
        <strain evidence="1">cv. G1812</strain>
    </source>
</reference>
<dbReference type="AlphaFoldDB" id="A0A8R7VGK4"/>
<accession>A0A8R7VGK4</accession>